<comment type="subcellular location">
    <subcellularLocation>
        <location evidence="1">Nucleus</location>
    </subcellularLocation>
</comment>
<dbReference type="Pfam" id="PF00172">
    <property type="entry name" value="Zn_clus"/>
    <property type="match status" value="1"/>
</dbReference>
<feature type="region of interest" description="Disordered" evidence="3">
    <location>
        <begin position="164"/>
        <end position="217"/>
    </location>
</feature>
<evidence type="ECO:0000259" key="4">
    <source>
        <dbReference type="PROSITE" id="PS50048"/>
    </source>
</evidence>
<organism evidence="5 6">
    <name type="scientific">Eeniella nana</name>
    <name type="common">Yeast</name>
    <name type="synonym">Brettanomyces nanus</name>
    <dbReference type="NCBI Taxonomy" id="13502"/>
    <lineage>
        <taxon>Eukaryota</taxon>
        <taxon>Fungi</taxon>
        <taxon>Dikarya</taxon>
        <taxon>Ascomycota</taxon>
        <taxon>Saccharomycotina</taxon>
        <taxon>Pichiomycetes</taxon>
        <taxon>Pichiales</taxon>
        <taxon>Pichiaceae</taxon>
        <taxon>Brettanomyces</taxon>
    </lineage>
</organism>
<feature type="region of interest" description="Disordered" evidence="3">
    <location>
        <begin position="885"/>
        <end position="922"/>
    </location>
</feature>
<dbReference type="EMBL" id="CP064814">
    <property type="protein sequence ID" value="QPG75433.1"/>
    <property type="molecule type" value="Genomic_DNA"/>
</dbReference>
<evidence type="ECO:0000256" key="3">
    <source>
        <dbReference type="SAM" id="MobiDB-lite"/>
    </source>
</evidence>
<dbReference type="KEGG" id="bnn:FOA43_002787"/>
<evidence type="ECO:0000313" key="5">
    <source>
        <dbReference type="EMBL" id="QPG75433.1"/>
    </source>
</evidence>
<dbReference type="PANTHER" id="PTHR37534:SF49">
    <property type="entry name" value="LYSINE BIOSYNTHESIS REGULATORY PROTEIN LYS14"/>
    <property type="match status" value="1"/>
</dbReference>
<dbReference type="PROSITE" id="PS50048">
    <property type="entry name" value="ZN2_CY6_FUNGAL_2"/>
    <property type="match status" value="1"/>
</dbReference>
<dbReference type="GO" id="GO:0000981">
    <property type="term" value="F:DNA-binding transcription factor activity, RNA polymerase II-specific"/>
    <property type="evidence" value="ECO:0007669"/>
    <property type="project" value="InterPro"/>
</dbReference>
<dbReference type="SUPFAM" id="SSF57701">
    <property type="entry name" value="Zn2/Cys6 DNA-binding domain"/>
    <property type="match status" value="1"/>
</dbReference>
<dbReference type="OrthoDB" id="416217at2759"/>
<keyword evidence="2" id="KW-0539">Nucleus</keyword>
<protein>
    <recommendedName>
        <fullName evidence="4">Zn(2)-C6 fungal-type domain-containing protein</fullName>
    </recommendedName>
</protein>
<feature type="compositionally biased region" description="Basic residues" evidence="3">
    <location>
        <begin position="86"/>
        <end position="97"/>
    </location>
</feature>
<sequence length="1049" mass="117395">MVPSLTTDLGEGKLSGSRDSEIRTDLNATQTVGNTSIISTANSVVSTDTMDSTDTTDTLSAMNSSKQFSPPSVPIPAETTFPMKSSSRKPTKKRKYSRSGCLECKRRKIKCDEKKPECWNCRRLNKVCTYENLVKFNRARSFTVNRSKLVNFPVSAIEGSLSSASRLNNSSTVPPSTTSSVASSSEPFLERPSILVRDSSRQIPQSNNPSTFQLPDPSQMVFNNPIIPVGEQNQINENLLNGASNVISDLNDMIQHFGFDFGTYSQHFDNNMFPAQRGSCRNSVPEISPVPASYPSENVVSNSPKSDENYVKRLTKTKVDSPVREESQDECFAASSASVNSMALLASVADDSTYIIKSPTTPSTSAASTSAASTSTTSSSSLVAYPSPPLFILMSDSPSRFEYLHVLNNTINISDLVSLAKFFNWKLTSLHINYLKIFVTKIHMNFLPFTTSFLNNAYISCFLSQAKPAPHLLFALLAIAAKYKMYQVARTITDGDSQREKLTYHRKFRSYYLSSCLKSLSTIMHSKPQIFGNIESLLLTILVLASDCSGNKGSEWRAHLKGAKDLLLKYCKFRPMSLALVIVWLWFYSMETLAGLTAYNGGTIHDFDELQDFLEVIKSTNSNVGMALKKFGFLFGGYHVDNLDNPILQKTDIVPVTDKSESDGPKGAPNECDADENYIVVDGHRIKKLVNYDLYIGYNDDVIDIINDIVVAVESLRKFSTKQFDSRINDVLNSCGNVRNEYLVSLVAKISKARSFTIVGNKAPFRILIQSPYHPLNTKGYHYNNPTGVNVVLSGYIHNTNKNTCSNDDNKNWYSWFDLSQQLYVDATLLKVLTGPHFFSEEGLSIKSSLVQGVVERMMSGLHCLITYRDSVSDENLESLRVYYNEPEGSNDDESNDPENESADDVNDSENSSGLISDFETTNDDAPERLHIKEEYELRNDRDIRGGNKRFKVCLGKQEIQFEKYLYYQFDNRLVMVQWPLFMCGLCCIEPKQKLIIDCCFNALMSLGVGSSKIMLTRLVKVWTLQKRGKFDYSSQHLFDNEDDSVPFT</sequence>
<feature type="domain" description="Zn(2)-C6 fungal-type" evidence="4">
    <location>
        <begin position="100"/>
        <end position="130"/>
    </location>
</feature>
<dbReference type="RefSeq" id="XP_038778998.1">
    <property type="nucleotide sequence ID" value="XM_038923070.1"/>
</dbReference>
<dbReference type="InterPro" id="IPR021858">
    <property type="entry name" value="Fun_TF"/>
</dbReference>
<feature type="compositionally biased region" description="Acidic residues" evidence="3">
    <location>
        <begin position="889"/>
        <end position="908"/>
    </location>
</feature>
<dbReference type="GO" id="GO:0005634">
    <property type="term" value="C:nucleus"/>
    <property type="evidence" value="ECO:0007669"/>
    <property type="project" value="UniProtKB-SubCell"/>
</dbReference>
<evidence type="ECO:0000313" key="6">
    <source>
        <dbReference type="Proteomes" id="UP000662931"/>
    </source>
</evidence>
<dbReference type="GO" id="GO:0045944">
    <property type="term" value="P:positive regulation of transcription by RNA polymerase II"/>
    <property type="evidence" value="ECO:0007669"/>
    <property type="project" value="TreeGrafter"/>
</dbReference>
<evidence type="ECO:0000256" key="1">
    <source>
        <dbReference type="ARBA" id="ARBA00004123"/>
    </source>
</evidence>
<feature type="compositionally biased region" description="Polar residues" evidence="3">
    <location>
        <begin position="201"/>
        <end position="213"/>
    </location>
</feature>
<dbReference type="Pfam" id="PF11951">
    <property type="entry name" value="Fungal_trans_2"/>
    <property type="match status" value="1"/>
</dbReference>
<feature type="compositionally biased region" description="Low complexity" evidence="3">
    <location>
        <begin position="164"/>
        <end position="185"/>
    </location>
</feature>
<accession>A0A875S3G5</accession>
<dbReference type="AlphaFoldDB" id="A0A875S3G5"/>
<keyword evidence="6" id="KW-1185">Reference proteome</keyword>
<dbReference type="GO" id="GO:0008270">
    <property type="term" value="F:zinc ion binding"/>
    <property type="evidence" value="ECO:0007669"/>
    <property type="project" value="InterPro"/>
</dbReference>
<evidence type="ECO:0000256" key="2">
    <source>
        <dbReference type="ARBA" id="ARBA00023242"/>
    </source>
</evidence>
<proteinExistence type="predicted"/>
<name>A0A875S3G5_EENNA</name>
<dbReference type="InterPro" id="IPR001138">
    <property type="entry name" value="Zn2Cys6_DnaBD"/>
</dbReference>
<feature type="region of interest" description="Disordered" evidence="3">
    <location>
        <begin position="1"/>
        <end position="25"/>
    </location>
</feature>
<dbReference type="InterPro" id="IPR036864">
    <property type="entry name" value="Zn2-C6_fun-type_DNA-bd_sf"/>
</dbReference>
<dbReference type="GeneID" id="62196188"/>
<dbReference type="Gene3D" id="4.10.240.10">
    <property type="entry name" value="Zn(2)-C6 fungal-type DNA-binding domain"/>
    <property type="match status" value="1"/>
</dbReference>
<gene>
    <name evidence="5" type="ORF">FOA43_002787</name>
</gene>
<dbReference type="GO" id="GO:0000976">
    <property type="term" value="F:transcription cis-regulatory region binding"/>
    <property type="evidence" value="ECO:0007669"/>
    <property type="project" value="TreeGrafter"/>
</dbReference>
<dbReference type="Proteomes" id="UP000662931">
    <property type="component" value="Chromosome 3"/>
</dbReference>
<feature type="compositionally biased region" description="Polar residues" evidence="3">
    <location>
        <begin position="61"/>
        <end position="70"/>
    </location>
</feature>
<feature type="compositionally biased region" description="Low complexity" evidence="3">
    <location>
        <begin position="47"/>
        <end position="60"/>
    </location>
</feature>
<reference evidence="5" key="1">
    <citation type="submission" date="2020-10" db="EMBL/GenBank/DDBJ databases">
        <authorList>
            <person name="Roach M.J.R."/>
        </authorList>
    </citation>
    <scope>NUCLEOTIDE SEQUENCE</scope>
    <source>
        <strain evidence="5">CBS 1945</strain>
    </source>
</reference>
<dbReference type="PROSITE" id="PS00463">
    <property type="entry name" value="ZN2_CY6_FUNGAL_1"/>
    <property type="match status" value="1"/>
</dbReference>
<dbReference type="SMART" id="SM00066">
    <property type="entry name" value="GAL4"/>
    <property type="match status" value="1"/>
</dbReference>
<dbReference type="CDD" id="cd00067">
    <property type="entry name" value="GAL4"/>
    <property type="match status" value="1"/>
</dbReference>
<feature type="region of interest" description="Disordered" evidence="3">
    <location>
        <begin position="47"/>
        <end position="97"/>
    </location>
</feature>
<dbReference type="PANTHER" id="PTHR37534">
    <property type="entry name" value="TRANSCRIPTIONAL ACTIVATOR PROTEIN UGA3"/>
    <property type="match status" value="1"/>
</dbReference>